<keyword evidence="3" id="KW-1003">Cell membrane</keyword>
<dbReference type="AlphaFoldDB" id="A0A110A6U3"/>
<dbReference type="InterPro" id="IPR041027">
    <property type="entry name" value="FtsK_alpha"/>
</dbReference>
<keyword evidence="7" id="KW-0159">Chromosome partition</keyword>
<dbReference type="RefSeq" id="WP_082754185.1">
    <property type="nucleotide sequence ID" value="NZ_CP014223.1"/>
</dbReference>
<dbReference type="Proteomes" id="UP000068026">
    <property type="component" value="Chromosome"/>
</dbReference>
<evidence type="ECO:0000256" key="10">
    <source>
        <dbReference type="ARBA" id="ARBA00023125"/>
    </source>
</evidence>
<feature type="coiled-coil region" evidence="16">
    <location>
        <begin position="242"/>
        <end position="269"/>
    </location>
</feature>
<feature type="transmembrane region" description="Helical" evidence="18">
    <location>
        <begin position="199"/>
        <end position="218"/>
    </location>
</feature>
<dbReference type="InterPro" id="IPR050206">
    <property type="entry name" value="FtsK/SpoIIIE/SftA"/>
</dbReference>
<comment type="subunit">
    <text evidence="14">Homohexamer. Forms a ring that surrounds DNA.</text>
</comment>
<dbReference type="InterPro" id="IPR003593">
    <property type="entry name" value="AAA+_ATPase"/>
</dbReference>
<dbReference type="SMART" id="SM00382">
    <property type="entry name" value="AAA"/>
    <property type="match status" value="1"/>
</dbReference>
<dbReference type="Pfam" id="PF01580">
    <property type="entry name" value="FtsK_SpoIIIE"/>
    <property type="match status" value="1"/>
</dbReference>
<evidence type="ECO:0000256" key="4">
    <source>
        <dbReference type="ARBA" id="ARBA00022618"/>
    </source>
</evidence>
<keyword evidence="16" id="KW-0175">Coiled coil</keyword>
<dbReference type="Pfam" id="PF09397">
    <property type="entry name" value="FtsK_gamma"/>
    <property type="match status" value="1"/>
</dbReference>
<feature type="transmembrane region" description="Helical" evidence="18">
    <location>
        <begin position="173"/>
        <end position="192"/>
    </location>
</feature>
<feature type="binding site" evidence="15">
    <location>
        <begin position="618"/>
        <end position="625"/>
    </location>
    <ligand>
        <name>ATP</name>
        <dbReference type="ChEBI" id="CHEBI:30616"/>
    </ligand>
</feature>
<dbReference type="Gene3D" id="3.40.50.300">
    <property type="entry name" value="P-loop containing nucleotide triphosphate hydrolases"/>
    <property type="match status" value="1"/>
</dbReference>
<feature type="transmembrane region" description="Helical" evidence="18">
    <location>
        <begin position="96"/>
        <end position="122"/>
    </location>
</feature>
<keyword evidence="6 15" id="KW-0547">Nucleotide-binding</keyword>
<keyword evidence="22" id="KW-1185">Reference proteome</keyword>
<feature type="domain" description="FtsK" evidence="19">
    <location>
        <begin position="601"/>
        <end position="793"/>
    </location>
</feature>
<dbReference type="InterPro" id="IPR036390">
    <property type="entry name" value="WH_DNA-bd_sf"/>
</dbReference>
<dbReference type="GO" id="GO:0007059">
    <property type="term" value="P:chromosome segregation"/>
    <property type="evidence" value="ECO:0007669"/>
    <property type="project" value="UniProtKB-KW"/>
</dbReference>
<evidence type="ECO:0000313" key="22">
    <source>
        <dbReference type="Proteomes" id="UP000068026"/>
    </source>
</evidence>
<reference evidence="20 22" key="1">
    <citation type="journal article" date="2016" name="Genome Announc.">
        <title>Complete Genome Sequence of the Amino Acid-Fermenting Clostridium propionicum X2 (DSM 1682).</title>
        <authorList>
            <person name="Poehlein A."/>
            <person name="Schlien K."/>
            <person name="Chowdhury N.P."/>
            <person name="Gottschalk G."/>
            <person name="Buckel W."/>
            <person name="Daniel R."/>
        </authorList>
    </citation>
    <scope>NUCLEOTIDE SEQUENCE [LARGE SCALE GENOMIC DNA]</scope>
    <source>
        <strain evidence="20 22">X2</strain>
    </source>
</reference>
<evidence type="ECO:0000256" key="9">
    <source>
        <dbReference type="ARBA" id="ARBA00022989"/>
    </source>
</evidence>
<feature type="compositionally biased region" description="Basic and acidic residues" evidence="17">
    <location>
        <begin position="433"/>
        <end position="444"/>
    </location>
</feature>
<dbReference type="SUPFAM" id="SSF52540">
    <property type="entry name" value="P-loop containing nucleoside triphosphate hydrolases"/>
    <property type="match status" value="1"/>
</dbReference>
<dbReference type="GO" id="GO:0003677">
    <property type="term" value="F:DNA binding"/>
    <property type="evidence" value="ECO:0007669"/>
    <property type="project" value="UniProtKB-KW"/>
</dbReference>
<evidence type="ECO:0000256" key="2">
    <source>
        <dbReference type="ARBA" id="ARBA00006474"/>
    </source>
</evidence>
<keyword evidence="5 18" id="KW-0812">Transmembrane</keyword>
<dbReference type="EMBL" id="FQUA01000007">
    <property type="protein sequence ID" value="SHE78356.1"/>
    <property type="molecule type" value="Genomic_DNA"/>
</dbReference>
<protein>
    <submittedName>
        <fullName evidence="21">DNA segregation ATPase FtsK/SpoIIIE, S-DNA-T family</fullName>
    </submittedName>
    <submittedName>
        <fullName evidence="20">DNA translocase SpoIIIE</fullName>
    </submittedName>
</protein>
<feature type="transmembrane region" description="Helical" evidence="18">
    <location>
        <begin position="66"/>
        <end position="84"/>
    </location>
</feature>
<keyword evidence="10" id="KW-0238">DNA-binding</keyword>
<dbReference type="Pfam" id="PF17854">
    <property type="entry name" value="FtsK_alpha"/>
    <property type="match status" value="1"/>
</dbReference>
<dbReference type="Proteomes" id="UP000184204">
    <property type="component" value="Unassembled WGS sequence"/>
</dbReference>
<comment type="subcellular location">
    <subcellularLocation>
        <location evidence="1">Cell membrane</location>
        <topology evidence="1">Multi-pass membrane protein</topology>
    </subcellularLocation>
</comment>
<dbReference type="GO" id="GO:0005524">
    <property type="term" value="F:ATP binding"/>
    <property type="evidence" value="ECO:0007669"/>
    <property type="project" value="UniProtKB-UniRule"/>
</dbReference>
<comment type="function">
    <text evidence="13">Essential cell division protein that coordinates cell division and chromosome segregation. The N-terminus is involved in assembly of the cell-division machinery. The C-terminus functions as a DNA motor that moves dsDNA in an ATP-dependent manner towards the dif recombination site, which is located within the replication terminus region. Required for activation of the Xer recombinase, allowing activation of chromosome unlinking by recombination.</text>
</comment>
<dbReference type="InterPro" id="IPR025199">
    <property type="entry name" value="FtsK_4TM"/>
</dbReference>
<gene>
    <name evidence="20" type="primary">spoIIIE</name>
    <name evidence="20" type="ORF">CPRO_03930</name>
    <name evidence="21" type="ORF">SAMN02745151_01776</name>
</gene>
<comment type="similarity">
    <text evidence="2">Belongs to the FtsK/SpoIIIE/SftA family.</text>
</comment>
<feature type="compositionally biased region" description="Low complexity" evidence="17">
    <location>
        <begin position="26"/>
        <end position="42"/>
    </location>
</feature>
<evidence type="ECO:0000256" key="1">
    <source>
        <dbReference type="ARBA" id="ARBA00004651"/>
    </source>
</evidence>
<dbReference type="EMBL" id="CP014223">
    <property type="protein sequence ID" value="AMJ40002.1"/>
    <property type="molecule type" value="Genomic_DNA"/>
</dbReference>
<reference evidence="22" key="2">
    <citation type="submission" date="2016-01" db="EMBL/GenBank/DDBJ databases">
        <authorList>
            <person name="Poehlein A."/>
            <person name="Schlien K."/>
            <person name="Gottschalk G."/>
            <person name="Buckel W."/>
            <person name="Daniel R."/>
        </authorList>
    </citation>
    <scope>NUCLEOTIDE SEQUENCE [LARGE SCALE GENOMIC DNA]</scope>
    <source>
        <strain evidence="22">X2</strain>
    </source>
</reference>
<dbReference type="InterPro" id="IPR036388">
    <property type="entry name" value="WH-like_DNA-bd_sf"/>
</dbReference>
<organism evidence="21 23">
    <name type="scientific">Anaerotignum propionicum DSM 1682</name>
    <dbReference type="NCBI Taxonomy" id="991789"/>
    <lineage>
        <taxon>Bacteria</taxon>
        <taxon>Bacillati</taxon>
        <taxon>Bacillota</taxon>
        <taxon>Clostridia</taxon>
        <taxon>Lachnospirales</taxon>
        <taxon>Anaerotignaceae</taxon>
        <taxon>Anaerotignum</taxon>
    </lineage>
</organism>
<evidence type="ECO:0000313" key="23">
    <source>
        <dbReference type="Proteomes" id="UP000184204"/>
    </source>
</evidence>
<evidence type="ECO:0000256" key="3">
    <source>
        <dbReference type="ARBA" id="ARBA00022475"/>
    </source>
</evidence>
<dbReference type="SMART" id="SM00843">
    <property type="entry name" value="Ftsk_gamma"/>
    <property type="match status" value="1"/>
</dbReference>
<keyword evidence="9 18" id="KW-1133">Transmembrane helix</keyword>
<dbReference type="OrthoDB" id="9807790at2"/>
<evidence type="ECO:0000313" key="21">
    <source>
        <dbReference type="EMBL" id="SHE78356.1"/>
    </source>
</evidence>
<evidence type="ECO:0000256" key="11">
    <source>
        <dbReference type="ARBA" id="ARBA00023136"/>
    </source>
</evidence>
<dbReference type="PANTHER" id="PTHR22683">
    <property type="entry name" value="SPORULATION PROTEIN RELATED"/>
    <property type="match status" value="1"/>
</dbReference>
<sequence>MAEQKKTARKSGTGTTKAPAKSTAVKKNTNGKSSSGKSGSPKSQHKGNAKVIENDSRFGDSILDEVILIIIMLISLVAEISVLTEKMGVIGHLFSSLFKGLFGFAGVLLPLCIIIYCGWLLASEERKMPVVRGLGGLLFLLCVAAGVHLIHPIEATANLKFFQKVAFYYGEGAMGNGGLLGGALGGLLYGAFDTLGSTLVLIALLIISLIMTTGKSFFQAVSDYSAHQKAMQKVRYEKIKSRAEQIRLMEQAEAEKRERRRQREKKKGSYNIELRDQEGCEVEAPDIVETVFRKKDPVKYKKADPIYNFIFEEGQEGAPDEEIEDFEIESVGENQKKDEEIPIMIHSKAVQDEGEEMIEEIFRETPEEEILLSEEEDVFSKDEPLGDTEEIPIVVLDEETESLNASDNLDMSESINISDDLEMTADADDLEDTEKGEKQEKTAEETEAVPEEEVPAEPIEEEIPYVFPPIELLGEDPKSGGGDSKAEMLANAKKLESTLKSFGVDAKVIQINRGPTVTRYELSPSQGVKVSKIVNLADDIALNLAASGIRIEAPIPGKAAVGIEVPNRETQSVYLRTVLDSDAFHNHGSKLAFALGEDIAGNPVVTDIGKMPHLLIAGATGSGKSVCINTLITSILYKADPKDVKLLLVDPKVVELSVYNGIPHLLIPVVTDPKKASAALNWAVREMLQRYNDFASFGVRDIKGFNAMKEEEGDEKGKMAQIVIVIDELADLMMAAPGEVEDSICRLAQMARAAGMHLIIATQRPSVDVITGVIKANIPSRLAFAVSSGIDSRTILDMVGAEKLLGKGDMLFYPAGQSKPARLQGAFVTDKEVEDIVSFLKKSGRPGYTQDTIDQITKVTKTGMDADEDSDEFFEPAVDLIIEKEKASVSMLQRQFRIGYNRAARLMDELERKGMVGPEDGSKPRKVLITRAQWETIKEPVEEEL</sequence>
<feature type="compositionally biased region" description="Acidic residues" evidence="17">
    <location>
        <begin position="445"/>
        <end position="462"/>
    </location>
</feature>
<dbReference type="Pfam" id="PF13491">
    <property type="entry name" value="FtsK_4TM"/>
    <property type="match status" value="1"/>
</dbReference>
<feature type="compositionally biased region" description="Acidic residues" evidence="17">
    <location>
        <begin position="419"/>
        <end position="432"/>
    </location>
</feature>
<keyword evidence="12" id="KW-0131">Cell cycle</keyword>
<evidence type="ECO:0000256" key="15">
    <source>
        <dbReference type="PROSITE-ProRule" id="PRU00289"/>
    </source>
</evidence>
<dbReference type="Gene3D" id="1.10.10.10">
    <property type="entry name" value="Winged helix-like DNA-binding domain superfamily/Winged helix DNA-binding domain"/>
    <property type="match status" value="1"/>
</dbReference>
<reference evidence="21" key="3">
    <citation type="submission" date="2016-11" db="EMBL/GenBank/DDBJ databases">
        <authorList>
            <person name="Varghese N."/>
            <person name="Submissions S."/>
        </authorList>
    </citation>
    <scope>NUCLEOTIDE SEQUENCE</scope>
    <source>
        <strain evidence="21">DSM 1682</strain>
    </source>
</reference>
<evidence type="ECO:0000256" key="5">
    <source>
        <dbReference type="ARBA" id="ARBA00022692"/>
    </source>
</evidence>
<dbReference type="PANTHER" id="PTHR22683:SF41">
    <property type="entry name" value="DNA TRANSLOCASE FTSK"/>
    <property type="match status" value="1"/>
</dbReference>
<evidence type="ECO:0000256" key="17">
    <source>
        <dbReference type="SAM" id="MobiDB-lite"/>
    </source>
</evidence>
<feature type="compositionally biased region" description="Polar residues" evidence="17">
    <location>
        <begin position="402"/>
        <end position="417"/>
    </location>
</feature>
<dbReference type="InterPro" id="IPR018541">
    <property type="entry name" value="Ftsk_gamma"/>
</dbReference>
<dbReference type="GO" id="GO:0051301">
    <property type="term" value="P:cell division"/>
    <property type="evidence" value="ECO:0007669"/>
    <property type="project" value="UniProtKB-KW"/>
</dbReference>
<dbReference type="SUPFAM" id="SSF46785">
    <property type="entry name" value="Winged helix' DNA-binding domain"/>
    <property type="match status" value="1"/>
</dbReference>
<proteinExistence type="inferred from homology"/>
<evidence type="ECO:0000256" key="13">
    <source>
        <dbReference type="ARBA" id="ARBA00024986"/>
    </source>
</evidence>
<evidence type="ECO:0000256" key="16">
    <source>
        <dbReference type="SAM" id="Coils"/>
    </source>
</evidence>
<feature type="region of interest" description="Disordered" evidence="17">
    <location>
        <begin position="402"/>
        <end position="462"/>
    </location>
</feature>
<name>A0A110A6U3_ANAPI</name>
<evidence type="ECO:0000256" key="7">
    <source>
        <dbReference type="ARBA" id="ARBA00022829"/>
    </source>
</evidence>
<feature type="transmembrane region" description="Helical" evidence="18">
    <location>
        <begin position="134"/>
        <end position="153"/>
    </location>
</feature>
<dbReference type="CDD" id="cd01127">
    <property type="entry name" value="TrwB_TraG_TraD_VirD4"/>
    <property type="match status" value="1"/>
</dbReference>
<dbReference type="GO" id="GO:0005886">
    <property type="term" value="C:plasma membrane"/>
    <property type="evidence" value="ECO:0007669"/>
    <property type="project" value="UniProtKB-SubCell"/>
</dbReference>
<dbReference type="PROSITE" id="PS50901">
    <property type="entry name" value="FTSK"/>
    <property type="match status" value="1"/>
</dbReference>
<keyword evidence="4" id="KW-0132">Cell division</keyword>
<dbReference type="Gene3D" id="3.30.980.40">
    <property type="match status" value="1"/>
</dbReference>
<evidence type="ECO:0000256" key="14">
    <source>
        <dbReference type="ARBA" id="ARBA00025923"/>
    </source>
</evidence>
<reference evidence="23" key="4">
    <citation type="submission" date="2016-11" db="EMBL/GenBank/DDBJ databases">
        <authorList>
            <person name="Jaros S."/>
            <person name="Januszkiewicz K."/>
            <person name="Wedrychowicz H."/>
        </authorList>
    </citation>
    <scope>NUCLEOTIDE SEQUENCE [LARGE SCALE GENOMIC DNA]</scope>
    <source>
        <strain evidence="23">DSM 1682</strain>
    </source>
</reference>
<dbReference type="InterPro" id="IPR027417">
    <property type="entry name" value="P-loop_NTPase"/>
</dbReference>
<keyword evidence="11 18" id="KW-0472">Membrane</keyword>
<feature type="region of interest" description="Disordered" evidence="17">
    <location>
        <begin position="1"/>
        <end position="49"/>
    </location>
</feature>
<evidence type="ECO:0000259" key="19">
    <source>
        <dbReference type="PROSITE" id="PS50901"/>
    </source>
</evidence>
<dbReference type="KEGG" id="cpro:CPRO_03930"/>
<dbReference type="InterPro" id="IPR002543">
    <property type="entry name" value="FtsK_dom"/>
</dbReference>
<keyword evidence="8 15" id="KW-0067">ATP-binding</keyword>
<evidence type="ECO:0000256" key="6">
    <source>
        <dbReference type="ARBA" id="ARBA00022741"/>
    </source>
</evidence>
<evidence type="ECO:0000313" key="20">
    <source>
        <dbReference type="EMBL" id="AMJ40002.1"/>
    </source>
</evidence>
<accession>A0A110A6U3</accession>
<evidence type="ECO:0000256" key="12">
    <source>
        <dbReference type="ARBA" id="ARBA00023306"/>
    </source>
</evidence>
<evidence type="ECO:0000256" key="18">
    <source>
        <dbReference type="SAM" id="Phobius"/>
    </source>
</evidence>
<evidence type="ECO:0000256" key="8">
    <source>
        <dbReference type="ARBA" id="ARBA00022840"/>
    </source>
</evidence>